<evidence type="ECO:0000256" key="8">
    <source>
        <dbReference type="ARBA" id="ARBA00034704"/>
    </source>
</evidence>
<keyword evidence="13" id="KW-1185">Reference proteome</keyword>
<keyword evidence="7" id="KW-0206">Cytoskeleton</keyword>
<dbReference type="GO" id="GO:0005524">
    <property type="term" value="F:ATP binding"/>
    <property type="evidence" value="ECO:0007669"/>
    <property type="project" value="UniProtKB-UniRule"/>
</dbReference>
<comment type="subcellular location">
    <subcellularLocation>
        <location evidence="1">Cytoplasm</location>
        <location evidence="1">Cytoskeleton</location>
    </subcellularLocation>
</comment>
<dbReference type="PANTHER" id="PTHR47970:SF12">
    <property type="entry name" value="KINESIN FAMILY MEMBER 11"/>
    <property type="match status" value="1"/>
</dbReference>
<evidence type="ECO:0000259" key="11">
    <source>
        <dbReference type="PROSITE" id="PS50067"/>
    </source>
</evidence>
<dbReference type="InterPro" id="IPR047149">
    <property type="entry name" value="KIF11-like"/>
</dbReference>
<dbReference type="PROSITE" id="PS50067">
    <property type="entry name" value="KINESIN_MOTOR_2"/>
    <property type="match status" value="1"/>
</dbReference>
<dbReference type="STRING" id="669874.A0A1E4U0D4"/>
<evidence type="ECO:0000256" key="4">
    <source>
        <dbReference type="ARBA" id="ARBA00022741"/>
    </source>
</evidence>
<dbReference type="GO" id="GO:0005634">
    <property type="term" value="C:nucleus"/>
    <property type="evidence" value="ECO:0007669"/>
    <property type="project" value="TreeGrafter"/>
</dbReference>
<evidence type="ECO:0000256" key="9">
    <source>
        <dbReference type="PROSITE-ProRule" id="PRU00283"/>
    </source>
</evidence>
<dbReference type="InterPro" id="IPR027417">
    <property type="entry name" value="P-loop_NTPase"/>
</dbReference>
<dbReference type="InterPro" id="IPR001752">
    <property type="entry name" value="Kinesin_motor_dom"/>
</dbReference>
<dbReference type="GO" id="GO:0000073">
    <property type="term" value="P:initial mitotic spindle pole body separation"/>
    <property type="evidence" value="ECO:0007669"/>
    <property type="project" value="TreeGrafter"/>
</dbReference>
<evidence type="ECO:0000313" key="13">
    <source>
        <dbReference type="Proteomes" id="UP000094236"/>
    </source>
</evidence>
<dbReference type="OrthoDB" id="3176171at2759"/>
<dbReference type="GO" id="GO:0005876">
    <property type="term" value="C:spindle microtubule"/>
    <property type="evidence" value="ECO:0007669"/>
    <property type="project" value="TreeGrafter"/>
</dbReference>
<comment type="similarity">
    <text evidence="8">Belongs to the TRAFAC class myosin-kinesin ATPase superfamily. Kinesin family. KIN-5/BimC subfamily.</text>
</comment>
<dbReference type="SMART" id="SM00129">
    <property type="entry name" value="KISc"/>
    <property type="match status" value="1"/>
</dbReference>
<sequence length="366" mass="40180">MGSPPTSALSDFSTEAINVVVRCRGRNDKEIAAKSSVVVDVPNKTGTKEVNLNTSDDTSVVGKISSTKTFLVDQVFGPGADQDLIFEGVASPLFDEFLKGFNCTVFAYGQTGTGKTYTMCGDDKLVNGSYSPNAGIIPRVLFNLFEKLENDTSLKNDFIVKCSLVEIYNESLKDLLNPRNNRKELKIYEECIKTLAGKPDKTAVYIKDLEEYCVKNARDGLQLLNRGLNDRKTSSTNMNKTSSRSHTIFSLSLFKKEGDTEYRHSKMNLVDLAGSENISRSGATEQQAKEAGSINRSLLSLGKVINALVDNKLPPYRDSKLTRLLKDSLGGETKTVLIANISPSKMDCDETAKTLEYASKAKNVMN</sequence>
<feature type="binding site" evidence="9">
    <location>
        <begin position="109"/>
        <end position="116"/>
    </location>
    <ligand>
        <name>ATP</name>
        <dbReference type="ChEBI" id="CHEBI:30616"/>
    </ligand>
</feature>
<dbReference type="FunFam" id="3.40.850.10:FF:000019">
    <property type="entry name" value="Kinesin-like protein KIN-5D"/>
    <property type="match status" value="1"/>
</dbReference>
<dbReference type="PANTHER" id="PTHR47970">
    <property type="entry name" value="KINESIN-LIKE PROTEIN KIF11"/>
    <property type="match status" value="1"/>
</dbReference>
<evidence type="ECO:0000256" key="6">
    <source>
        <dbReference type="ARBA" id="ARBA00023175"/>
    </source>
</evidence>
<dbReference type="GO" id="GO:0008569">
    <property type="term" value="F:minus-end-directed microtubule motor activity"/>
    <property type="evidence" value="ECO:0007669"/>
    <property type="project" value="TreeGrafter"/>
</dbReference>
<evidence type="ECO:0000256" key="2">
    <source>
        <dbReference type="ARBA" id="ARBA00022490"/>
    </source>
</evidence>
<keyword evidence="3 10" id="KW-0493">Microtubule</keyword>
<dbReference type="GO" id="GO:0008574">
    <property type="term" value="F:plus-end-directed microtubule motor activity"/>
    <property type="evidence" value="ECO:0007669"/>
    <property type="project" value="TreeGrafter"/>
</dbReference>
<dbReference type="InterPro" id="IPR019821">
    <property type="entry name" value="Kinesin_motor_CS"/>
</dbReference>
<reference evidence="13" key="1">
    <citation type="submission" date="2016-05" db="EMBL/GenBank/DDBJ databases">
        <title>Comparative genomics of biotechnologically important yeasts.</title>
        <authorList>
            <consortium name="DOE Joint Genome Institute"/>
            <person name="Riley R."/>
            <person name="Haridas S."/>
            <person name="Wolfe K.H."/>
            <person name="Lopes M.R."/>
            <person name="Hittinger C.T."/>
            <person name="Goker M."/>
            <person name="Salamov A."/>
            <person name="Wisecaver J."/>
            <person name="Long T.M."/>
            <person name="Aerts A.L."/>
            <person name="Barry K."/>
            <person name="Choi C."/>
            <person name="Clum A."/>
            <person name="Coughlan A.Y."/>
            <person name="Deshpande S."/>
            <person name="Douglass A.P."/>
            <person name="Hanson S.J."/>
            <person name="Klenk H.-P."/>
            <person name="Labutti K."/>
            <person name="Lapidus A."/>
            <person name="Lindquist E."/>
            <person name="Lipzen A."/>
            <person name="Meier-Kolthoff J.P."/>
            <person name="Ohm R.A."/>
            <person name="Otillar R.P."/>
            <person name="Pangilinan J."/>
            <person name="Peng Y."/>
            <person name="Rokas A."/>
            <person name="Rosa C.A."/>
            <person name="Scheuner C."/>
            <person name="Sibirny A.A."/>
            <person name="Slot J.C."/>
            <person name="Stielow J.B."/>
            <person name="Sun H."/>
            <person name="Kurtzman C.P."/>
            <person name="Blackwell M."/>
            <person name="Grigoriev I.V."/>
            <person name="Jeffries T.W."/>
        </authorList>
    </citation>
    <scope>NUCLEOTIDE SEQUENCE [LARGE SCALE GENOMIC DNA]</scope>
    <source>
        <strain evidence="13">NRRL Y-2460</strain>
    </source>
</reference>
<dbReference type="PRINTS" id="PR00380">
    <property type="entry name" value="KINESINHEAVY"/>
</dbReference>
<evidence type="ECO:0000256" key="10">
    <source>
        <dbReference type="RuleBase" id="RU000394"/>
    </source>
</evidence>
<feature type="non-terminal residue" evidence="12">
    <location>
        <position position="366"/>
    </location>
</feature>
<dbReference type="Proteomes" id="UP000094236">
    <property type="component" value="Unassembled WGS sequence"/>
</dbReference>
<evidence type="ECO:0000256" key="1">
    <source>
        <dbReference type="ARBA" id="ARBA00004245"/>
    </source>
</evidence>
<dbReference type="GO" id="GO:0008017">
    <property type="term" value="F:microtubule binding"/>
    <property type="evidence" value="ECO:0007669"/>
    <property type="project" value="InterPro"/>
</dbReference>
<name>A0A1E4U0D4_PACTA</name>
<keyword evidence="4 9" id="KW-0547">Nucleotide-binding</keyword>
<feature type="domain" description="Kinesin motor" evidence="11">
    <location>
        <begin position="16"/>
        <end position="364"/>
    </location>
</feature>
<dbReference type="SUPFAM" id="SSF52540">
    <property type="entry name" value="P-loop containing nucleoside triphosphate hydrolases"/>
    <property type="match status" value="1"/>
</dbReference>
<dbReference type="EMBL" id="KV454012">
    <property type="protein sequence ID" value="ODV97447.1"/>
    <property type="molecule type" value="Genomic_DNA"/>
</dbReference>
<keyword evidence="6 9" id="KW-0505">Motor protein</keyword>
<dbReference type="GO" id="GO:0072686">
    <property type="term" value="C:mitotic spindle"/>
    <property type="evidence" value="ECO:0007669"/>
    <property type="project" value="TreeGrafter"/>
</dbReference>
<accession>A0A1E4U0D4</accession>
<evidence type="ECO:0000256" key="7">
    <source>
        <dbReference type="ARBA" id="ARBA00023212"/>
    </source>
</evidence>
<organism evidence="12 13">
    <name type="scientific">Pachysolen tannophilus NRRL Y-2460</name>
    <dbReference type="NCBI Taxonomy" id="669874"/>
    <lineage>
        <taxon>Eukaryota</taxon>
        <taxon>Fungi</taxon>
        <taxon>Dikarya</taxon>
        <taxon>Ascomycota</taxon>
        <taxon>Saccharomycotina</taxon>
        <taxon>Pichiomycetes</taxon>
        <taxon>Pachysolenaceae</taxon>
        <taxon>Pachysolen</taxon>
    </lineage>
</organism>
<dbReference type="PROSITE" id="PS00411">
    <property type="entry name" value="KINESIN_MOTOR_1"/>
    <property type="match status" value="1"/>
</dbReference>
<protein>
    <recommendedName>
        <fullName evidence="10">Kinesin-like protein</fullName>
    </recommendedName>
</protein>
<gene>
    <name evidence="12" type="ORF">PACTADRAFT_40163</name>
</gene>
<evidence type="ECO:0000313" key="12">
    <source>
        <dbReference type="EMBL" id="ODV97447.1"/>
    </source>
</evidence>
<evidence type="ECO:0000256" key="5">
    <source>
        <dbReference type="ARBA" id="ARBA00022840"/>
    </source>
</evidence>
<dbReference type="Pfam" id="PF00225">
    <property type="entry name" value="Kinesin"/>
    <property type="match status" value="1"/>
</dbReference>
<evidence type="ECO:0000256" key="3">
    <source>
        <dbReference type="ARBA" id="ARBA00022701"/>
    </source>
</evidence>
<dbReference type="InterPro" id="IPR036961">
    <property type="entry name" value="Kinesin_motor_dom_sf"/>
</dbReference>
<dbReference type="Gene3D" id="3.40.850.10">
    <property type="entry name" value="Kinesin motor domain"/>
    <property type="match status" value="1"/>
</dbReference>
<dbReference type="GO" id="GO:0007018">
    <property type="term" value="P:microtubule-based movement"/>
    <property type="evidence" value="ECO:0007669"/>
    <property type="project" value="InterPro"/>
</dbReference>
<keyword evidence="5 9" id="KW-0067">ATP-binding</keyword>
<proteinExistence type="inferred from homology"/>
<dbReference type="AlphaFoldDB" id="A0A1E4U0D4"/>
<keyword evidence="2" id="KW-0963">Cytoplasm</keyword>